<protein>
    <submittedName>
        <fullName evidence="2">Uncharacterized protein</fullName>
    </submittedName>
</protein>
<keyword evidence="1" id="KW-0812">Transmembrane</keyword>
<organism evidence="2">
    <name type="scientific">marine metagenome</name>
    <dbReference type="NCBI Taxonomy" id="408172"/>
    <lineage>
        <taxon>unclassified sequences</taxon>
        <taxon>metagenomes</taxon>
        <taxon>ecological metagenomes</taxon>
    </lineage>
</organism>
<feature type="transmembrane region" description="Helical" evidence="1">
    <location>
        <begin position="12"/>
        <end position="31"/>
    </location>
</feature>
<dbReference type="EMBL" id="UINC01002188">
    <property type="protein sequence ID" value="SUZ93922.1"/>
    <property type="molecule type" value="Genomic_DNA"/>
</dbReference>
<keyword evidence="1" id="KW-1133">Transmembrane helix</keyword>
<proteinExistence type="predicted"/>
<evidence type="ECO:0000313" key="2">
    <source>
        <dbReference type="EMBL" id="SUZ93922.1"/>
    </source>
</evidence>
<dbReference type="AlphaFoldDB" id="A0A381RPU3"/>
<feature type="transmembrane region" description="Helical" evidence="1">
    <location>
        <begin position="101"/>
        <end position="134"/>
    </location>
</feature>
<name>A0A381RPU3_9ZZZZ</name>
<feature type="transmembrane region" description="Helical" evidence="1">
    <location>
        <begin position="60"/>
        <end position="80"/>
    </location>
</feature>
<sequence length="137" mass="14870">MTGLRLSTILSGLAHISTMAAAFILLFIPFYSGGETIDSRGGLTQISVSNVTLLEANGGGLLFVLIFPWLTTGVAVFSTIMGAPRKMEQSRVLWRWRSYSWAASVVLLAFVFLSLSTVGLFYIPALLLTVSAAFFNR</sequence>
<gene>
    <name evidence="2" type="ORF">METZ01_LOCUS46776</name>
</gene>
<reference evidence="2" key="1">
    <citation type="submission" date="2018-05" db="EMBL/GenBank/DDBJ databases">
        <authorList>
            <person name="Lanie J.A."/>
            <person name="Ng W.-L."/>
            <person name="Kazmierczak K.M."/>
            <person name="Andrzejewski T.M."/>
            <person name="Davidsen T.M."/>
            <person name="Wayne K.J."/>
            <person name="Tettelin H."/>
            <person name="Glass J.I."/>
            <person name="Rusch D."/>
            <person name="Podicherti R."/>
            <person name="Tsui H.-C.T."/>
            <person name="Winkler M.E."/>
        </authorList>
    </citation>
    <scope>NUCLEOTIDE SEQUENCE</scope>
</reference>
<accession>A0A381RPU3</accession>
<evidence type="ECO:0000256" key="1">
    <source>
        <dbReference type="SAM" id="Phobius"/>
    </source>
</evidence>
<keyword evidence="1" id="KW-0472">Membrane</keyword>